<proteinExistence type="predicted"/>
<evidence type="ECO:0000313" key="4">
    <source>
        <dbReference type="Proteomes" id="UP000019116"/>
    </source>
</evidence>
<dbReference type="Gramene" id="TraesCSU02G041800.1">
    <property type="protein sequence ID" value="TraesCSU02G041800.1.cds1"/>
    <property type="gene ID" value="TraesCSU02G041800"/>
</dbReference>
<dbReference type="GO" id="GO:0004672">
    <property type="term" value="F:protein kinase activity"/>
    <property type="evidence" value="ECO:0000318"/>
    <property type="project" value="GO_Central"/>
</dbReference>
<dbReference type="Proteomes" id="UP000019116">
    <property type="component" value="Chromosome Un"/>
</dbReference>
<dbReference type="InterPro" id="IPR036537">
    <property type="entry name" value="Adaptor_Cbl_N_dom_sf"/>
</dbReference>
<dbReference type="InterPro" id="IPR059179">
    <property type="entry name" value="MLKL-like_MCAfunc"/>
</dbReference>
<dbReference type="GeneID" id="123064253"/>
<accession>A0A3B6U9W5</accession>
<dbReference type="EnsemblPlants" id="TraesCSU02G041800.1">
    <property type="protein sequence ID" value="TraesCSU02G041800.1.cds1"/>
    <property type="gene ID" value="TraesCSU02G041800"/>
</dbReference>
<dbReference type="Gramene" id="TraesKAR3B01G0004190.1">
    <property type="protein sequence ID" value="cds.TraesKAR3B01G0004190.1"/>
    <property type="gene ID" value="TraesKAR3B01G0004190"/>
</dbReference>
<dbReference type="Gene3D" id="3.30.200.20">
    <property type="entry name" value="Phosphorylase Kinase, domain 1"/>
    <property type="match status" value="1"/>
</dbReference>
<dbReference type="CDD" id="cd21037">
    <property type="entry name" value="MLKL_NTD"/>
    <property type="match status" value="1"/>
</dbReference>
<dbReference type="SUPFAM" id="SSF56112">
    <property type="entry name" value="Protein kinase-like (PK-like)"/>
    <property type="match status" value="1"/>
</dbReference>
<organism evidence="3">
    <name type="scientific">Triticum aestivum</name>
    <name type="common">Wheat</name>
    <dbReference type="NCBI Taxonomy" id="4565"/>
    <lineage>
        <taxon>Eukaryota</taxon>
        <taxon>Viridiplantae</taxon>
        <taxon>Streptophyta</taxon>
        <taxon>Embryophyta</taxon>
        <taxon>Tracheophyta</taxon>
        <taxon>Spermatophyta</taxon>
        <taxon>Magnoliopsida</taxon>
        <taxon>Liliopsida</taxon>
        <taxon>Poales</taxon>
        <taxon>Poaceae</taxon>
        <taxon>BOP clade</taxon>
        <taxon>Pooideae</taxon>
        <taxon>Triticodae</taxon>
        <taxon>Triticeae</taxon>
        <taxon>Triticinae</taxon>
        <taxon>Triticum</taxon>
    </lineage>
</organism>
<dbReference type="PANTHER" id="PTHR46146">
    <property type="entry name" value="SERINE/THREONINE-PROTEIN KINASE-LIKE PROTEIN CCR4"/>
    <property type="match status" value="1"/>
</dbReference>
<keyword evidence="1" id="KW-0067">ATP-binding</keyword>
<dbReference type="Gramene" id="TraesMAC3B03G01541970.1">
    <property type="protein sequence ID" value="TraesMAC3B03G01541970.1.CDS1"/>
    <property type="gene ID" value="TraesMAC3B03G01541970"/>
</dbReference>
<dbReference type="Gramene" id="TraesWEE_scaffold_067539_01G000100.1">
    <property type="protein sequence ID" value="TraesWEE_scaffold_067539_01G000100.1"/>
    <property type="gene ID" value="TraesWEE_scaffold_067539_01G000100"/>
</dbReference>
<evidence type="ECO:0000259" key="2">
    <source>
        <dbReference type="PROSITE" id="PS50011"/>
    </source>
</evidence>
<dbReference type="Pfam" id="PF22215">
    <property type="entry name" value="MLKL_N"/>
    <property type="match status" value="1"/>
</dbReference>
<dbReference type="GO" id="GO:0005524">
    <property type="term" value="F:ATP binding"/>
    <property type="evidence" value="ECO:0007669"/>
    <property type="project" value="UniProtKB-UniRule"/>
</dbReference>
<sequence>MAFAVVGDAAAVTQLIGQAIGLVAMIIRAVETAHQNRLECERLACRVSTVDGVLSDLPRAQEMAPPLKVLNNTLEEAHRMVIACQNRGAASHFFGSRRHADCFNQVNNRITSDIVILNLSLNSFMARRHFNHVLHPNHVGVPTATIAMAPPWPGFSSGSLQTQLVVVSQPQVSSISFDNPRALTWSEIAAATSFAVELGRGNSGRVYKGRLQFQFHFHHGTEVAVKVLEKHRRQGVEDAFMAESNILSGLRHDHIVRLLGWCAEQEYRMLVYEHMGNGTFRDHLQHLGGGPSSSPVTTSWETRVEVLLGVARAIEYLHRGADPLVIHRNVSSSNVLLDANWTPRLSGFGSAVFQAAGVEEHGGQLVEEVVGTPGYIDPEYSGTHCVSTGSDVYSFGVVVLEALTGRPPDIYGVTLGLLVDSALPSVHNGKLRDVLDGHPALQPTPRQLEALDLVAYTASRCLCPRGQNRRLAMSDVVANLHRALQIIRSN</sequence>
<dbReference type="PROSITE" id="PS00107">
    <property type="entry name" value="PROTEIN_KINASE_ATP"/>
    <property type="match status" value="1"/>
</dbReference>
<name>A0A3B6U9W5_WHEAT</name>
<dbReference type="InterPro" id="IPR017441">
    <property type="entry name" value="Protein_kinase_ATP_BS"/>
</dbReference>
<dbReference type="PANTHER" id="PTHR46146:SF17">
    <property type="entry name" value="PROTEIN KINASE DOMAIN-CONTAINING PROTEIN"/>
    <property type="match status" value="1"/>
</dbReference>
<dbReference type="Gramene" id="TraesLAC3B03G01482020.1">
    <property type="protein sequence ID" value="TraesLAC3B03G01482020.1.CDS1"/>
    <property type="gene ID" value="TraesLAC3B03G01482020"/>
</dbReference>
<keyword evidence="1" id="KW-0547">Nucleotide-binding</keyword>
<feature type="domain" description="Protein kinase" evidence="2">
    <location>
        <begin position="192"/>
        <end position="484"/>
    </location>
</feature>
<gene>
    <name evidence="3" type="primary">LOC123064253</name>
</gene>
<dbReference type="Gene3D" id="1.20.930.20">
    <property type="entry name" value="Adaptor protein Cbl, N-terminal domain"/>
    <property type="match status" value="1"/>
</dbReference>
<reference evidence="3" key="2">
    <citation type="submission" date="2018-10" db="UniProtKB">
        <authorList>
            <consortium name="EnsemblPlants"/>
        </authorList>
    </citation>
    <scope>IDENTIFICATION</scope>
</reference>
<dbReference type="STRING" id="4565.A0A3B6U9W5"/>
<dbReference type="AlphaFoldDB" id="A0A3B6U9W5"/>
<evidence type="ECO:0000256" key="1">
    <source>
        <dbReference type="PROSITE-ProRule" id="PRU10141"/>
    </source>
</evidence>
<reference evidence="3" key="1">
    <citation type="submission" date="2018-08" db="EMBL/GenBank/DDBJ databases">
        <authorList>
            <person name="Rossello M."/>
        </authorList>
    </citation>
    <scope>NUCLEOTIDE SEQUENCE [LARGE SCALE GENOMIC DNA]</scope>
    <source>
        <strain evidence="3">cv. Chinese Spring</strain>
    </source>
</reference>
<dbReference type="InterPro" id="IPR001245">
    <property type="entry name" value="Ser-Thr/Tyr_kinase_cat_dom"/>
</dbReference>
<dbReference type="KEGG" id="taes:123172316"/>
<dbReference type="Gene3D" id="1.10.510.10">
    <property type="entry name" value="Transferase(Phosphotransferase) domain 1"/>
    <property type="match status" value="1"/>
</dbReference>
<keyword evidence="4" id="KW-1185">Reference proteome</keyword>
<dbReference type="Gramene" id="TraesCSU03G0027500.1">
    <property type="protein sequence ID" value="TraesCSU03G0027500.1.CDS1"/>
    <property type="gene ID" value="TraesCSU03G0027500"/>
</dbReference>
<dbReference type="InterPro" id="IPR000719">
    <property type="entry name" value="Prot_kinase_dom"/>
</dbReference>
<feature type="binding site" evidence="1">
    <location>
        <position position="226"/>
    </location>
    <ligand>
        <name>ATP</name>
        <dbReference type="ChEBI" id="CHEBI:30616"/>
    </ligand>
</feature>
<dbReference type="OrthoDB" id="673365at2759"/>
<dbReference type="Pfam" id="PF07714">
    <property type="entry name" value="PK_Tyr_Ser-Thr"/>
    <property type="match status" value="1"/>
</dbReference>
<dbReference type="Gramene" id="TraesSTA3B03G01528790.1">
    <property type="protein sequence ID" value="TraesSTA3B03G01528790.1.CDS1"/>
    <property type="gene ID" value="TraesSTA3B03G01528790"/>
</dbReference>
<evidence type="ECO:0000313" key="3">
    <source>
        <dbReference type="EnsemblPlants" id="TraesCSU02G041800.1.cds1"/>
    </source>
</evidence>
<dbReference type="PROSITE" id="PS50011">
    <property type="entry name" value="PROTEIN_KINASE_DOM"/>
    <property type="match status" value="1"/>
</dbReference>
<dbReference type="OMA" id="STIAMAP"/>
<dbReference type="GO" id="GO:0007166">
    <property type="term" value="P:cell surface receptor signaling pathway"/>
    <property type="evidence" value="ECO:0007669"/>
    <property type="project" value="InterPro"/>
</dbReference>
<dbReference type="InterPro" id="IPR011009">
    <property type="entry name" value="Kinase-like_dom_sf"/>
</dbReference>
<dbReference type="RefSeq" id="XP_044343707.1">
    <property type="nucleotide sequence ID" value="XM_044487772.1"/>
</dbReference>
<protein>
    <recommendedName>
        <fullName evidence="2">Protein kinase domain-containing protein</fullName>
    </recommendedName>
</protein>
<dbReference type="InterPro" id="IPR054000">
    <property type="entry name" value="MLKL_N"/>
</dbReference>
<dbReference type="SMR" id="A0A3B6U9W5"/>
<dbReference type="Gramene" id="TraesLDM3B03G01535090.1">
    <property type="protein sequence ID" value="TraesLDM3B03G01535090.1.CDS1"/>
    <property type="gene ID" value="TraesLDM3B03G01535090"/>
</dbReference>